<comment type="caution">
    <text evidence="1">The sequence shown here is derived from an EMBL/GenBank/DDBJ whole genome shotgun (WGS) entry which is preliminary data.</text>
</comment>
<evidence type="ECO:0000313" key="1">
    <source>
        <dbReference type="EMBL" id="KAK0723051.1"/>
    </source>
</evidence>
<dbReference type="AlphaFoldDB" id="A0AA40E3U1"/>
<evidence type="ECO:0000313" key="2">
    <source>
        <dbReference type="Proteomes" id="UP001172101"/>
    </source>
</evidence>
<proteinExistence type="predicted"/>
<organism evidence="1 2">
    <name type="scientific">Lasiosphaeria miniovina</name>
    <dbReference type="NCBI Taxonomy" id="1954250"/>
    <lineage>
        <taxon>Eukaryota</taxon>
        <taxon>Fungi</taxon>
        <taxon>Dikarya</taxon>
        <taxon>Ascomycota</taxon>
        <taxon>Pezizomycotina</taxon>
        <taxon>Sordariomycetes</taxon>
        <taxon>Sordariomycetidae</taxon>
        <taxon>Sordariales</taxon>
        <taxon>Lasiosphaeriaceae</taxon>
        <taxon>Lasiosphaeria</taxon>
    </lineage>
</organism>
<dbReference type="EMBL" id="JAUIRO010000003">
    <property type="protein sequence ID" value="KAK0723051.1"/>
    <property type="molecule type" value="Genomic_DNA"/>
</dbReference>
<dbReference type="Proteomes" id="UP001172101">
    <property type="component" value="Unassembled WGS sequence"/>
</dbReference>
<reference evidence="1" key="1">
    <citation type="submission" date="2023-06" db="EMBL/GenBank/DDBJ databases">
        <title>Genome-scale phylogeny and comparative genomics of the fungal order Sordariales.</title>
        <authorList>
            <consortium name="Lawrence Berkeley National Laboratory"/>
            <person name="Hensen N."/>
            <person name="Bonometti L."/>
            <person name="Westerberg I."/>
            <person name="Brannstrom I.O."/>
            <person name="Guillou S."/>
            <person name="Cros-Aarteil S."/>
            <person name="Calhoun S."/>
            <person name="Haridas S."/>
            <person name="Kuo A."/>
            <person name="Mondo S."/>
            <person name="Pangilinan J."/>
            <person name="Riley R."/>
            <person name="LaButti K."/>
            <person name="Andreopoulos B."/>
            <person name="Lipzen A."/>
            <person name="Chen C."/>
            <person name="Yanf M."/>
            <person name="Daum C."/>
            <person name="Ng V."/>
            <person name="Clum A."/>
            <person name="Steindorff A."/>
            <person name="Ohm R."/>
            <person name="Martin F."/>
            <person name="Silar P."/>
            <person name="Natvig D."/>
            <person name="Lalanne C."/>
            <person name="Gautier V."/>
            <person name="Ament-velasquez S.L."/>
            <person name="Kruys A."/>
            <person name="Hutchinson M.I."/>
            <person name="Powell A.J."/>
            <person name="Barry K."/>
            <person name="Miller A.N."/>
            <person name="Grigoriev I.V."/>
            <person name="Debuchy R."/>
            <person name="Gladieux P."/>
            <person name="Thoren M.H."/>
            <person name="Johannesson H."/>
        </authorList>
    </citation>
    <scope>NUCLEOTIDE SEQUENCE</scope>
    <source>
        <strain evidence="1">SMH2392-1A</strain>
    </source>
</reference>
<name>A0AA40E3U1_9PEZI</name>
<protein>
    <submittedName>
        <fullName evidence="1">Uncharacterized protein</fullName>
    </submittedName>
</protein>
<keyword evidence="2" id="KW-1185">Reference proteome</keyword>
<accession>A0AA40E3U1</accession>
<dbReference type="RefSeq" id="XP_060298975.1">
    <property type="nucleotide sequence ID" value="XM_060441740.1"/>
</dbReference>
<dbReference type="GeneID" id="85325010"/>
<gene>
    <name evidence="1" type="ORF">B0T26DRAFT_705162</name>
</gene>
<sequence>MAFLLPLPVSGLLLGYTVLIYLRVLSVNLGLAKPTSILSFLEVRTACIASKQNLTDSVTYNIISGFCFSSSLSEFSLGVFFSARPGGDTTCSHVRQLFKHARYHWQPRCVSGKERRWLGAALSPYRTEQGQMEMVSFDRKTFMPFSELGFGIAQIAQWEHNVQDPGFHSFPARETYYSAGHDP</sequence>